<dbReference type="RefSeq" id="WP_086543964.1">
    <property type="nucleotide sequence ID" value="NZ_MSSW01000101.1"/>
</dbReference>
<dbReference type="AlphaFoldDB" id="A0A3E0D6R4"/>
<name>A0A3E0D6R4_9BACT</name>
<dbReference type="EMBL" id="QUNF01000036">
    <property type="protein sequence ID" value="REG78346.1"/>
    <property type="molecule type" value="Genomic_DNA"/>
</dbReference>
<organism evidence="1 2">
    <name type="scientific">Algoriphagus antarcticus</name>
    <dbReference type="NCBI Taxonomy" id="238540"/>
    <lineage>
        <taxon>Bacteria</taxon>
        <taxon>Pseudomonadati</taxon>
        <taxon>Bacteroidota</taxon>
        <taxon>Cytophagia</taxon>
        <taxon>Cytophagales</taxon>
        <taxon>Cyclobacteriaceae</taxon>
        <taxon>Algoriphagus</taxon>
    </lineage>
</organism>
<gene>
    <name evidence="1" type="ORF">C8N25_13641</name>
</gene>
<sequence>MRLLALLVLLSVTHFGCNRVENETLAGEYVLELVDTLQVDLMYDFGFVTKSVVDGYMLAYTYQDGVFHLINSEGKVQISINRKGEGPKEYNRNLSFVTIFDKMVVFMDLRKLNFYDFNGNWVKTVSYDNSRGSGGIGLPDSDLLFFDSGRFVVPNQNVVDLPGISSHLAMLDTIPLWSEYRLSDITGEFVKSNVGLMDTTGILHSKLKYPNYKSIMWMQDGILYQIPQLCSIVYRFEVGKSLYPIDKFSLEIPNFKDPVGLEVELRTVDNYQLFNKYSAINSFVNYVVPMDNGSFFAIYSTGVSEFEYDNLIEEEKFPEGEFYGYYFDGMLSQGYRISLPKKGSHPSFWKQVTYLGGDKFLFVYENEIERDYYIGGVYSLTKRN</sequence>
<comment type="caution">
    <text evidence="1">The sequence shown here is derived from an EMBL/GenBank/DDBJ whole genome shotgun (WGS) entry which is preliminary data.</text>
</comment>
<keyword evidence="2" id="KW-1185">Reference proteome</keyword>
<protein>
    <recommendedName>
        <fullName evidence="3">6-bladed beta-propeller protein</fullName>
    </recommendedName>
</protein>
<accession>A0A3E0D6R4</accession>
<proteinExistence type="predicted"/>
<evidence type="ECO:0000313" key="1">
    <source>
        <dbReference type="EMBL" id="REG78346.1"/>
    </source>
</evidence>
<evidence type="ECO:0000313" key="2">
    <source>
        <dbReference type="Proteomes" id="UP000256405"/>
    </source>
</evidence>
<evidence type="ECO:0008006" key="3">
    <source>
        <dbReference type="Google" id="ProtNLM"/>
    </source>
</evidence>
<dbReference type="Proteomes" id="UP000256405">
    <property type="component" value="Unassembled WGS sequence"/>
</dbReference>
<reference evidence="1 2" key="1">
    <citation type="submission" date="2018-08" db="EMBL/GenBank/DDBJ databases">
        <title>Genomic Encyclopedia of Archaeal and Bacterial Type Strains, Phase II (KMG-II): from individual species to whole genera.</title>
        <authorList>
            <person name="Goeker M."/>
        </authorList>
    </citation>
    <scope>NUCLEOTIDE SEQUENCE [LARGE SCALE GENOMIC DNA]</scope>
    <source>
        <strain evidence="1 2">DSM 15986</strain>
    </source>
</reference>
<dbReference type="OrthoDB" id="827968at2"/>